<dbReference type="PRINTS" id="PR00411">
    <property type="entry name" value="PNDRDTASEI"/>
</dbReference>
<keyword evidence="5" id="KW-0560">Oxidoreductase</keyword>
<proteinExistence type="inferred from homology"/>
<dbReference type="InterPro" id="IPR050260">
    <property type="entry name" value="FAD-bd_OxRdtase"/>
</dbReference>
<sequence length="446" mass="48158">MGNETLVVAGGVAAGMSAAAKAKRENQNLTVRVYERGPHVAYGQCGLPYYLAGHLERAEELVVRQPAVFREQGVAVHLFHEALELDTKNQRIVVANRISGRQEKVAYDHLVIATGADPVMPAMPGTHLPGVLPLKTIPDAEAIQQFLSDPQVKQVVLVGGGYINVEMAEAALARGKKVRLIQRPGQVLNHMDEDFGKAAGEVLERHGVRLHLKETVQALEGTTRVSQVVTDQGTYPADLVIIALGVRPNTRWLPANEFHQLSNGALVTDAFSRTNRDHHFAAGDCAGVYHRIRKEQVYLPLGTTANKQGMIAGACIAGKPQPFGGILGTAIVKVMDRTFGKTGISEKEARALHLPFETVTVTGASHAGSYPGAGKITIKLIYHQHYRTLLGAQLRGPVEGAKRLDVLAVALQQEMTVEELAMTDLSYAPPYATVWDVVQVAARAAK</sequence>
<evidence type="ECO:0000313" key="10">
    <source>
        <dbReference type="Proteomes" id="UP001158066"/>
    </source>
</evidence>
<dbReference type="SUPFAM" id="SSF51905">
    <property type="entry name" value="FAD/NAD(P)-binding domain"/>
    <property type="match status" value="1"/>
</dbReference>
<name>A0AA45WWK8_9CLOT</name>
<keyword evidence="10" id="KW-1185">Reference proteome</keyword>
<evidence type="ECO:0000259" key="8">
    <source>
        <dbReference type="Pfam" id="PF07992"/>
    </source>
</evidence>
<dbReference type="EMBL" id="FXUF01000008">
    <property type="protein sequence ID" value="SMP60198.1"/>
    <property type="molecule type" value="Genomic_DNA"/>
</dbReference>
<dbReference type="PANTHER" id="PTHR43429:SF1">
    <property type="entry name" value="NAD(P)H SULFUR OXIDOREDUCTASE (COA-DEPENDENT)"/>
    <property type="match status" value="1"/>
</dbReference>
<organism evidence="9 10">
    <name type="scientific">Anoxynatronum buryatiense</name>
    <dbReference type="NCBI Taxonomy" id="489973"/>
    <lineage>
        <taxon>Bacteria</taxon>
        <taxon>Bacillati</taxon>
        <taxon>Bacillota</taxon>
        <taxon>Clostridia</taxon>
        <taxon>Eubacteriales</taxon>
        <taxon>Clostridiaceae</taxon>
        <taxon>Anoxynatronum</taxon>
    </lineage>
</organism>
<dbReference type="Pfam" id="PF02852">
    <property type="entry name" value="Pyr_redox_dim"/>
    <property type="match status" value="1"/>
</dbReference>
<dbReference type="GO" id="GO:0016491">
    <property type="term" value="F:oxidoreductase activity"/>
    <property type="evidence" value="ECO:0007669"/>
    <property type="project" value="UniProtKB-KW"/>
</dbReference>
<dbReference type="InterPro" id="IPR023753">
    <property type="entry name" value="FAD/NAD-binding_dom"/>
</dbReference>
<dbReference type="AlphaFoldDB" id="A0AA45WWK8"/>
<evidence type="ECO:0000256" key="3">
    <source>
        <dbReference type="ARBA" id="ARBA00022630"/>
    </source>
</evidence>
<dbReference type="InterPro" id="IPR004099">
    <property type="entry name" value="Pyr_nucl-diS_OxRdtase_dimer"/>
</dbReference>
<keyword evidence="3" id="KW-0285">Flavoprotein</keyword>
<feature type="domain" description="Pyridine nucleotide-disulphide oxidoreductase dimerisation" evidence="7">
    <location>
        <begin position="330"/>
        <end position="432"/>
    </location>
</feature>
<dbReference type="Proteomes" id="UP001158066">
    <property type="component" value="Unassembled WGS sequence"/>
</dbReference>
<comment type="similarity">
    <text evidence="2">Belongs to the class-III pyridine nucleotide-disulfide oxidoreductase family.</text>
</comment>
<evidence type="ECO:0000256" key="1">
    <source>
        <dbReference type="ARBA" id="ARBA00001974"/>
    </source>
</evidence>
<evidence type="ECO:0000313" key="9">
    <source>
        <dbReference type="EMBL" id="SMP60198.1"/>
    </source>
</evidence>
<comment type="cofactor">
    <cofactor evidence="1">
        <name>FAD</name>
        <dbReference type="ChEBI" id="CHEBI:57692"/>
    </cofactor>
</comment>
<dbReference type="InterPro" id="IPR036188">
    <property type="entry name" value="FAD/NAD-bd_sf"/>
</dbReference>
<gene>
    <name evidence="9" type="ORF">SAMN06296020_10865</name>
</gene>
<evidence type="ECO:0000256" key="2">
    <source>
        <dbReference type="ARBA" id="ARBA00009130"/>
    </source>
</evidence>
<reference evidence="9" key="1">
    <citation type="submission" date="2017-05" db="EMBL/GenBank/DDBJ databases">
        <authorList>
            <person name="Varghese N."/>
            <person name="Submissions S."/>
        </authorList>
    </citation>
    <scope>NUCLEOTIDE SEQUENCE</scope>
    <source>
        <strain evidence="9">Su22</strain>
    </source>
</reference>
<dbReference type="PANTHER" id="PTHR43429">
    <property type="entry name" value="PYRIDINE NUCLEOTIDE-DISULFIDE OXIDOREDUCTASE DOMAIN-CONTAINING"/>
    <property type="match status" value="1"/>
</dbReference>
<dbReference type="PRINTS" id="PR00368">
    <property type="entry name" value="FADPNR"/>
</dbReference>
<dbReference type="NCBIfam" id="NF007123">
    <property type="entry name" value="PRK09564.1"/>
    <property type="match status" value="1"/>
</dbReference>
<keyword evidence="6" id="KW-0676">Redox-active center</keyword>
<feature type="domain" description="FAD/NAD(P)-binding" evidence="8">
    <location>
        <begin position="6"/>
        <end position="306"/>
    </location>
</feature>
<evidence type="ECO:0000259" key="7">
    <source>
        <dbReference type="Pfam" id="PF02852"/>
    </source>
</evidence>
<protein>
    <submittedName>
        <fullName evidence="9">NADPH-dependent 2,4-dienoyl-CoA reductase, sulfur reductase</fullName>
    </submittedName>
</protein>
<evidence type="ECO:0000256" key="6">
    <source>
        <dbReference type="ARBA" id="ARBA00023284"/>
    </source>
</evidence>
<dbReference type="Pfam" id="PF07992">
    <property type="entry name" value="Pyr_redox_2"/>
    <property type="match status" value="1"/>
</dbReference>
<comment type="caution">
    <text evidence="9">The sequence shown here is derived from an EMBL/GenBank/DDBJ whole genome shotgun (WGS) entry which is preliminary data.</text>
</comment>
<dbReference type="RefSeq" id="WP_283409554.1">
    <property type="nucleotide sequence ID" value="NZ_FXUF01000008.1"/>
</dbReference>
<dbReference type="SUPFAM" id="SSF55424">
    <property type="entry name" value="FAD/NAD-linked reductases, dimerisation (C-terminal) domain"/>
    <property type="match status" value="1"/>
</dbReference>
<dbReference type="InterPro" id="IPR016156">
    <property type="entry name" value="FAD/NAD-linked_Rdtase_dimer_sf"/>
</dbReference>
<accession>A0AA45WWK8</accession>
<keyword evidence="4" id="KW-0274">FAD</keyword>
<dbReference type="Gene3D" id="3.50.50.60">
    <property type="entry name" value="FAD/NAD(P)-binding domain"/>
    <property type="match status" value="2"/>
</dbReference>
<evidence type="ECO:0000256" key="5">
    <source>
        <dbReference type="ARBA" id="ARBA00023002"/>
    </source>
</evidence>
<evidence type="ECO:0000256" key="4">
    <source>
        <dbReference type="ARBA" id="ARBA00022827"/>
    </source>
</evidence>